<gene>
    <name evidence="2" type="ORF">LSALG_LOCUS18770</name>
</gene>
<protein>
    <recommendedName>
        <fullName evidence="1">VQ domain-containing protein</fullName>
    </recommendedName>
</protein>
<evidence type="ECO:0000259" key="1">
    <source>
        <dbReference type="Pfam" id="PF05678"/>
    </source>
</evidence>
<dbReference type="PANTHER" id="PTHR33624">
    <property type="entry name" value="SIGMA FACTOR BINDING PROTEIN 1, CHLOROPLASTIC"/>
    <property type="match status" value="1"/>
</dbReference>
<dbReference type="AlphaFoldDB" id="A0AA35YRS4"/>
<dbReference type="InterPro" id="IPR039335">
    <property type="entry name" value="SIB1/2"/>
</dbReference>
<dbReference type="Pfam" id="PF05678">
    <property type="entry name" value="VQ"/>
    <property type="match status" value="1"/>
</dbReference>
<feature type="domain" description="VQ" evidence="1">
    <location>
        <begin position="27"/>
        <end position="53"/>
    </location>
</feature>
<proteinExistence type="predicted"/>
<dbReference type="InterPro" id="IPR008889">
    <property type="entry name" value="VQ"/>
</dbReference>
<name>A0AA35YRS4_LACSI</name>
<dbReference type="PANTHER" id="PTHR33624:SF17">
    <property type="entry name" value="OS07G0687400 PROTEIN"/>
    <property type="match status" value="1"/>
</dbReference>
<evidence type="ECO:0000313" key="3">
    <source>
        <dbReference type="Proteomes" id="UP001177003"/>
    </source>
</evidence>
<accession>A0AA35YRS4</accession>
<organism evidence="2 3">
    <name type="scientific">Lactuca saligna</name>
    <name type="common">Willowleaf lettuce</name>
    <dbReference type="NCBI Taxonomy" id="75948"/>
    <lineage>
        <taxon>Eukaryota</taxon>
        <taxon>Viridiplantae</taxon>
        <taxon>Streptophyta</taxon>
        <taxon>Embryophyta</taxon>
        <taxon>Tracheophyta</taxon>
        <taxon>Spermatophyta</taxon>
        <taxon>Magnoliopsida</taxon>
        <taxon>eudicotyledons</taxon>
        <taxon>Gunneridae</taxon>
        <taxon>Pentapetalae</taxon>
        <taxon>asterids</taxon>
        <taxon>campanulids</taxon>
        <taxon>Asterales</taxon>
        <taxon>Asteraceae</taxon>
        <taxon>Cichorioideae</taxon>
        <taxon>Cichorieae</taxon>
        <taxon>Lactucinae</taxon>
        <taxon>Lactuca</taxon>
    </lineage>
</organism>
<keyword evidence="3" id="KW-1185">Reference proteome</keyword>
<sequence>MEMHPVKPTQNCTRKKHTKNKLKVVYISSPMKVKTSVSRFRSLVQELTGRDSDISRYNVDRNCFDPVAPALIPTTSPQGEKAVESCDEKGMHFTGSKSLLDDVFGVEQLDEMFPSYSLYESWLQ</sequence>
<evidence type="ECO:0000313" key="2">
    <source>
        <dbReference type="EMBL" id="CAI9278939.1"/>
    </source>
</evidence>
<reference evidence="2" key="1">
    <citation type="submission" date="2023-04" db="EMBL/GenBank/DDBJ databases">
        <authorList>
            <person name="Vijverberg K."/>
            <person name="Xiong W."/>
            <person name="Schranz E."/>
        </authorList>
    </citation>
    <scope>NUCLEOTIDE SEQUENCE</scope>
</reference>
<dbReference type="Proteomes" id="UP001177003">
    <property type="component" value="Chromosome 4"/>
</dbReference>
<dbReference type="EMBL" id="OX465080">
    <property type="protein sequence ID" value="CAI9278939.1"/>
    <property type="molecule type" value="Genomic_DNA"/>
</dbReference>